<evidence type="ECO:0000313" key="4">
    <source>
        <dbReference type="EMBL" id="EPQ66369.1"/>
    </source>
</evidence>
<dbReference type="Proteomes" id="UP000053110">
    <property type="component" value="Unassembled WGS sequence"/>
</dbReference>
<dbReference type="InterPro" id="IPR018034">
    <property type="entry name" value="Kri1"/>
</dbReference>
<dbReference type="AlphaFoldDB" id="A0A061HQJ2"/>
<proteinExistence type="inferred from homology"/>
<dbReference type="PANTHER" id="PTHR14490">
    <property type="entry name" value="ZINC FINGER, ZZ TYPE"/>
    <property type="match status" value="1"/>
</dbReference>
<comment type="similarity">
    <text evidence="1">Belongs to the KRI1 family.</text>
</comment>
<dbReference type="PANTHER" id="PTHR14490:SF5">
    <property type="entry name" value="PROTEIN KRI1 HOMOLOG"/>
    <property type="match status" value="1"/>
</dbReference>
<reference evidence="5" key="3">
    <citation type="submission" date="2018-07" db="EMBL/GenBank/DDBJ databases">
        <authorList>
            <person name="Quirk P.G."/>
            <person name="Krulwich T.A."/>
        </authorList>
    </citation>
    <scope>NUCLEOTIDE SEQUENCE</scope>
    <source>
        <strain evidence="5">96224</strain>
    </source>
</reference>
<dbReference type="InterPro" id="IPR024626">
    <property type="entry name" value="Kri1-like_C"/>
</dbReference>
<evidence type="ECO:0000256" key="1">
    <source>
        <dbReference type="ARBA" id="ARBA00007473"/>
    </source>
</evidence>
<feature type="compositionally biased region" description="Basic residues" evidence="2">
    <location>
        <begin position="339"/>
        <end position="348"/>
    </location>
</feature>
<sequence>MMAKRKTSESKTINNTSHKKLKHNQPQLLTESIFADNTNSESEAESNNELNEPKLKINKEFARKFEHNKKREELQKLEDKYNNPEKGSDRIYGDKYDEDSESSNSEEEDDAGLLATETLDAEISATLNAIRSKDPHVYDENFTFFTPIADENDSKLEVDVAEKHRPMYLRDYHRENLLNRLDSGEKRENESESNLNTFAQEQTALQTSLIKQIHEAAEDESEADENGGFLIPEVHDKKLLSTKVCKVPQSNIDIDVNTAHKDPEKFLSNFMAARAWVPTDKSRFQPLESDNESEDDRAERFEAAYNLRFEDPTGSNEILKTYARDVVAAKSVRRDNVNSRKKQRTVRRDRKEEEMQKQKEEIMQLKRLKIEEMENRLKMIKQAAGIRGQSLNQESLFKFLEEGWDDERWKDEMTKYFGEEYYADKDQVSDDAMESEAKSERQKLKKPEWDDEIDINDILPGFEETVQTSHIDSHSESDADDQNVATSLKIRKIQQLEKHAKKKSARIERMKIEDLVDSQLDVNLMTSSKQRNQFRYRETSPVSFGLTALDILMAPEKSLNQFAGIKKMATFRDVEKKRKDKKHLGKKSRLRQWRKETFGNEEGPAMPTNANNTNVIVPANNESNILLGGRKKKRSRKAKVKATI</sequence>
<feature type="region of interest" description="Disordered" evidence="2">
    <location>
        <begin position="427"/>
        <end position="447"/>
    </location>
</feature>
<dbReference type="HOGENOM" id="CLU_009647_3_0_1"/>
<dbReference type="GO" id="GO:0000447">
    <property type="term" value="P:endonucleolytic cleavage in ITS1 to separate SSU-rRNA from 5.8S rRNA and LSU-rRNA from tricistronic rRNA transcript (SSU-rRNA, 5.8S rRNA, LSU-rRNA)"/>
    <property type="evidence" value="ECO:0007669"/>
    <property type="project" value="TreeGrafter"/>
</dbReference>
<evidence type="ECO:0000256" key="2">
    <source>
        <dbReference type="SAM" id="MobiDB-lite"/>
    </source>
</evidence>
<feature type="region of interest" description="Disordered" evidence="2">
    <location>
        <begin position="333"/>
        <end position="357"/>
    </location>
</feature>
<accession>A0A061HQJ2</accession>
<dbReference type="Pfam" id="PF12936">
    <property type="entry name" value="Kri1_C"/>
    <property type="match status" value="1"/>
</dbReference>
<reference evidence="4" key="2">
    <citation type="submission" date="2013-01" db="EMBL/GenBank/DDBJ databases">
        <title>The wheat powdery mildew genome reveals unique evolution of an obligate biotroph.</title>
        <authorList>
            <person name="Oberhaensli S."/>
            <person name="Wicker T."/>
            <person name="Keller B."/>
        </authorList>
    </citation>
    <scope>NUCLEOTIDE SEQUENCE</scope>
    <source>
        <strain evidence="4">96224</strain>
    </source>
</reference>
<protein>
    <submittedName>
        <fullName evidence="5">Bgt-1059</fullName>
    </submittedName>
</protein>
<dbReference type="EMBL" id="UIGY01000023">
    <property type="protein sequence ID" value="SUZ08483.1"/>
    <property type="molecule type" value="Genomic_DNA"/>
</dbReference>
<gene>
    <name evidence="4" type="ORF">BGT96224_1059</name>
    <name evidence="5" type="ORF">BGT96224V2_LOCUS1635</name>
</gene>
<feature type="compositionally biased region" description="Low complexity" evidence="2">
    <location>
        <begin position="37"/>
        <end position="50"/>
    </location>
</feature>
<feature type="domain" description="Kri1-like C-terminal" evidence="3">
    <location>
        <begin position="511"/>
        <end position="597"/>
    </location>
</feature>
<evidence type="ECO:0000313" key="6">
    <source>
        <dbReference type="Proteomes" id="UP000053110"/>
    </source>
</evidence>
<dbReference type="GO" id="GO:0005730">
    <property type="term" value="C:nucleolus"/>
    <property type="evidence" value="ECO:0007669"/>
    <property type="project" value="TreeGrafter"/>
</dbReference>
<organism evidence="5">
    <name type="scientific">Blumeria graminis f. sp. tritici 96224</name>
    <dbReference type="NCBI Taxonomy" id="1268274"/>
    <lineage>
        <taxon>Eukaryota</taxon>
        <taxon>Fungi</taxon>
        <taxon>Dikarya</taxon>
        <taxon>Ascomycota</taxon>
        <taxon>Pezizomycotina</taxon>
        <taxon>Leotiomycetes</taxon>
        <taxon>Erysiphales</taxon>
        <taxon>Erysiphaceae</taxon>
        <taxon>Blumeria</taxon>
    </lineage>
</organism>
<feature type="compositionally biased region" description="Basic and acidic residues" evidence="2">
    <location>
        <begin position="51"/>
        <end position="95"/>
    </location>
</feature>
<dbReference type="GO" id="GO:0030686">
    <property type="term" value="C:90S preribosome"/>
    <property type="evidence" value="ECO:0007669"/>
    <property type="project" value="TreeGrafter"/>
</dbReference>
<dbReference type="OrthoDB" id="10252032at2759"/>
<dbReference type="EMBL" id="KE374996">
    <property type="protein sequence ID" value="EPQ66369.1"/>
    <property type="molecule type" value="Genomic_DNA"/>
</dbReference>
<name>A0A061HQJ2_BLUGR</name>
<evidence type="ECO:0000259" key="3">
    <source>
        <dbReference type="Pfam" id="PF12936"/>
    </source>
</evidence>
<feature type="compositionally biased region" description="Basic and acidic residues" evidence="2">
    <location>
        <begin position="435"/>
        <end position="447"/>
    </location>
</feature>
<reference evidence="6" key="1">
    <citation type="journal article" date="2013" name="Nat. Genet.">
        <title>The wheat powdery mildew genome shows the unique evolution of an obligate biotroph.</title>
        <authorList>
            <person name="Wicker T."/>
            <person name="Oberhaensli S."/>
            <person name="Parlange F."/>
            <person name="Buchmann J.P."/>
            <person name="Shatalina M."/>
            <person name="Roffler S."/>
            <person name="Ben-David R."/>
            <person name="Dolezel J."/>
            <person name="Simkova H."/>
            <person name="Schulze-Lefert P."/>
            <person name="Spanu P.D."/>
            <person name="Bruggmann R."/>
            <person name="Amselem J."/>
            <person name="Quesneville H."/>
            <person name="Ver Loren van Themaat E."/>
            <person name="Paape T."/>
            <person name="Shimizu K.K."/>
            <person name="Keller B."/>
        </authorList>
    </citation>
    <scope>NUCLEOTIDE SEQUENCE [LARGE SCALE GENOMIC DNA]</scope>
    <source>
        <strain evidence="6">96224</strain>
    </source>
</reference>
<dbReference type="Pfam" id="PF05178">
    <property type="entry name" value="Kri1"/>
    <property type="match status" value="1"/>
</dbReference>
<feature type="region of interest" description="Disordered" evidence="2">
    <location>
        <begin position="1"/>
        <end position="111"/>
    </location>
</feature>
<feature type="compositionally biased region" description="Acidic residues" evidence="2">
    <location>
        <begin position="96"/>
        <end position="111"/>
    </location>
</feature>
<evidence type="ECO:0000313" key="5">
    <source>
        <dbReference type="EMBL" id="SUZ08483.1"/>
    </source>
</evidence>